<reference evidence="1 2" key="1">
    <citation type="journal article" date="2015" name="Nature">
        <title>rRNA introns, odd ribosomes, and small enigmatic genomes across a large radiation of phyla.</title>
        <authorList>
            <person name="Brown C.T."/>
            <person name="Hug L.A."/>
            <person name="Thomas B.C."/>
            <person name="Sharon I."/>
            <person name="Castelle C.J."/>
            <person name="Singh A."/>
            <person name="Wilkins M.J."/>
            <person name="Williams K.H."/>
            <person name="Banfield J.F."/>
        </authorList>
    </citation>
    <scope>NUCLEOTIDE SEQUENCE [LARGE SCALE GENOMIC DNA]</scope>
</reference>
<name>A0A0G1RVY2_9BACT</name>
<dbReference type="EMBL" id="LCNT01000003">
    <property type="protein sequence ID" value="KKU61494.1"/>
    <property type="molecule type" value="Genomic_DNA"/>
</dbReference>
<evidence type="ECO:0000313" key="1">
    <source>
        <dbReference type="EMBL" id="KKU61494.1"/>
    </source>
</evidence>
<proteinExistence type="predicted"/>
<dbReference type="Gene3D" id="3.40.50.1000">
    <property type="entry name" value="HAD superfamily/HAD-like"/>
    <property type="match status" value="1"/>
</dbReference>
<evidence type="ECO:0000313" key="2">
    <source>
        <dbReference type="Proteomes" id="UP000033860"/>
    </source>
</evidence>
<dbReference type="InterPro" id="IPR036412">
    <property type="entry name" value="HAD-like_sf"/>
</dbReference>
<dbReference type="Proteomes" id="UP000033860">
    <property type="component" value="Unassembled WGS sequence"/>
</dbReference>
<gene>
    <name evidence="1" type="ORF">UX85_C0003G0153</name>
</gene>
<evidence type="ECO:0008006" key="3">
    <source>
        <dbReference type="Google" id="ProtNLM"/>
    </source>
</evidence>
<accession>A0A0G1RVY2</accession>
<dbReference type="SUPFAM" id="SSF56784">
    <property type="entry name" value="HAD-like"/>
    <property type="match status" value="1"/>
</dbReference>
<organism evidence="1 2">
    <name type="scientific">Candidatus Beckwithbacteria bacterium GW2011_GWB1_47_15</name>
    <dbReference type="NCBI Taxonomy" id="1618371"/>
    <lineage>
        <taxon>Bacteria</taxon>
        <taxon>Candidatus Beckwithiibacteriota</taxon>
    </lineage>
</organism>
<protein>
    <recommendedName>
        <fullName evidence="3">Nucleotidase</fullName>
    </recommendedName>
</protein>
<sequence length="219" mass="25513">MHPFIKDLKAKLKKKKLKGLAVDVDDTLARTGDFWIKGLMEKFGNPEGLSVEEVQQKYRYSYYAPYWSGKEVRAWEKQVRHDDRLHRDFPLIKNANHIVNQIHQIIPVVVYLTARSKSVMPGTRVWLKKYGFPQAEVAYRTPGVKLPESLSWKAKVLEYLYPQVIGMVDDHPQLAKDLSKNYQGVLFLYDYPDQAPRSDINIVPCKNWQAVLEKVRRLA</sequence>
<dbReference type="AlphaFoldDB" id="A0A0G1RVY2"/>
<dbReference type="InterPro" id="IPR023214">
    <property type="entry name" value="HAD_sf"/>
</dbReference>
<comment type="caution">
    <text evidence="1">The sequence shown here is derived from an EMBL/GenBank/DDBJ whole genome shotgun (WGS) entry which is preliminary data.</text>
</comment>